<keyword evidence="9" id="KW-1185">Reference proteome</keyword>
<gene>
    <name evidence="8" type="ORF">SAMN04488109_4685</name>
</gene>
<dbReference type="InterPro" id="IPR013324">
    <property type="entry name" value="RNA_pol_sigma_r3/r4-like"/>
</dbReference>
<feature type="domain" description="RNA polymerase sigma-70 region 2" evidence="6">
    <location>
        <begin position="34"/>
        <end position="102"/>
    </location>
</feature>
<comment type="similarity">
    <text evidence="1">Belongs to the sigma-70 factor family. ECF subfamily.</text>
</comment>
<dbReference type="NCBIfam" id="TIGR02937">
    <property type="entry name" value="sigma70-ECF"/>
    <property type="match status" value="1"/>
</dbReference>
<organism evidence="8 9">
    <name type="scientific">Chryseolinea serpens</name>
    <dbReference type="NCBI Taxonomy" id="947013"/>
    <lineage>
        <taxon>Bacteria</taxon>
        <taxon>Pseudomonadati</taxon>
        <taxon>Bacteroidota</taxon>
        <taxon>Cytophagia</taxon>
        <taxon>Cytophagales</taxon>
        <taxon>Fulvivirgaceae</taxon>
        <taxon>Chryseolinea</taxon>
    </lineage>
</organism>
<evidence type="ECO:0000256" key="2">
    <source>
        <dbReference type="ARBA" id="ARBA00023015"/>
    </source>
</evidence>
<dbReference type="Pfam" id="PF04542">
    <property type="entry name" value="Sigma70_r2"/>
    <property type="match status" value="1"/>
</dbReference>
<accession>A0A1M5UGT3</accession>
<dbReference type="InterPro" id="IPR013249">
    <property type="entry name" value="RNA_pol_sigma70_r4_t2"/>
</dbReference>
<dbReference type="STRING" id="947013.SAMN04488109_4685"/>
<dbReference type="InterPro" id="IPR014284">
    <property type="entry name" value="RNA_pol_sigma-70_dom"/>
</dbReference>
<dbReference type="InterPro" id="IPR039425">
    <property type="entry name" value="RNA_pol_sigma-70-like"/>
</dbReference>
<dbReference type="Proteomes" id="UP000184212">
    <property type="component" value="Unassembled WGS sequence"/>
</dbReference>
<name>A0A1M5UGT3_9BACT</name>
<dbReference type="Gene3D" id="1.10.10.10">
    <property type="entry name" value="Winged helix-like DNA-binding domain superfamily/Winged helix DNA-binding domain"/>
    <property type="match status" value="1"/>
</dbReference>
<protein>
    <submittedName>
        <fullName evidence="8">RNA polymerase sigma-70 factor, ECF subfamily</fullName>
    </submittedName>
</protein>
<dbReference type="SUPFAM" id="SSF88946">
    <property type="entry name" value="Sigma2 domain of RNA polymerase sigma factors"/>
    <property type="match status" value="1"/>
</dbReference>
<dbReference type="AlphaFoldDB" id="A0A1M5UGT3"/>
<evidence type="ECO:0000256" key="4">
    <source>
        <dbReference type="ARBA" id="ARBA00023125"/>
    </source>
</evidence>
<evidence type="ECO:0000256" key="1">
    <source>
        <dbReference type="ARBA" id="ARBA00010641"/>
    </source>
</evidence>
<dbReference type="PANTHER" id="PTHR43133:SF8">
    <property type="entry name" value="RNA POLYMERASE SIGMA FACTOR HI_1459-RELATED"/>
    <property type="match status" value="1"/>
</dbReference>
<dbReference type="EMBL" id="FQWQ01000003">
    <property type="protein sequence ID" value="SHH62224.1"/>
    <property type="molecule type" value="Genomic_DNA"/>
</dbReference>
<reference evidence="8 9" key="1">
    <citation type="submission" date="2016-11" db="EMBL/GenBank/DDBJ databases">
        <authorList>
            <person name="Jaros S."/>
            <person name="Januszkiewicz K."/>
            <person name="Wedrychowicz H."/>
        </authorList>
    </citation>
    <scope>NUCLEOTIDE SEQUENCE [LARGE SCALE GENOMIC DNA]</scope>
    <source>
        <strain evidence="8 9">DSM 24574</strain>
    </source>
</reference>
<feature type="domain" description="RNA polymerase sigma factor 70 region 4 type 2" evidence="7">
    <location>
        <begin position="131"/>
        <end position="183"/>
    </location>
</feature>
<dbReference type="Gene3D" id="1.10.1740.10">
    <property type="match status" value="1"/>
</dbReference>
<keyword evidence="5" id="KW-0804">Transcription</keyword>
<evidence type="ECO:0000259" key="7">
    <source>
        <dbReference type="Pfam" id="PF08281"/>
    </source>
</evidence>
<dbReference type="Pfam" id="PF08281">
    <property type="entry name" value="Sigma70_r4_2"/>
    <property type="match status" value="1"/>
</dbReference>
<dbReference type="InterPro" id="IPR036388">
    <property type="entry name" value="WH-like_DNA-bd_sf"/>
</dbReference>
<proteinExistence type="inferred from homology"/>
<sequence>MYVHKENIQPREETADEASMIRQAQANPEAFRPLYEKYFKKIFLFVLHRVGDKALTADITSQVFLKALLHLDKYAFRGLPFSAWLFRIALNECHDFFRKHKRHRVVSLDEHTIQNLHEELTAAARQEDLEQQLPLILQQLSADDLQIIELRYFDQRPFREVADILGISETYAKVKVYRALDKMKKLFLKTT</sequence>
<evidence type="ECO:0000313" key="8">
    <source>
        <dbReference type="EMBL" id="SHH62224.1"/>
    </source>
</evidence>
<dbReference type="GO" id="GO:0003677">
    <property type="term" value="F:DNA binding"/>
    <property type="evidence" value="ECO:0007669"/>
    <property type="project" value="UniProtKB-KW"/>
</dbReference>
<dbReference type="InterPro" id="IPR007627">
    <property type="entry name" value="RNA_pol_sigma70_r2"/>
</dbReference>
<dbReference type="GO" id="GO:0016987">
    <property type="term" value="F:sigma factor activity"/>
    <property type="evidence" value="ECO:0007669"/>
    <property type="project" value="UniProtKB-KW"/>
</dbReference>
<evidence type="ECO:0000259" key="6">
    <source>
        <dbReference type="Pfam" id="PF04542"/>
    </source>
</evidence>
<keyword evidence="3" id="KW-0731">Sigma factor</keyword>
<dbReference type="InterPro" id="IPR013325">
    <property type="entry name" value="RNA_pol_sigma_r2"/>
</dbReference>
<keyword evidence="2" id="KW-0805">Transcription regulation</keyword>
<keyword evidence="4" id="KW-0238">DNA-binding</keyword>
<evidence type="ECO:0000256" key="3">
    <source>
        <dbReference type="ARBA" id="ARBA00023082"/>
    </source>
</evidence>
<dbReference type="SUPFAM" id="SSF88659">
    <property type="entry name" value="Sigma3 and sigma4 domains of RNA polymerase sigma factors"/>
    <property type="match status" value="1"/>
</dbReference>
<evidence type="ECO:0000313" key="9">
    <source>
        <dbReference type="Proteomes" id="UP000184212"/>
    </source>
</evidence>
<dbReference type="PANTHER" id="PTHR43133">
    <property type="entry name" value="RNA POLYMERASE ECF-TYPE SIGMA FACTO"/>
    <property type="match status" value="1"/>
</dbReference>
<evidence type="ECO:0000256" key="5">
    <source>
        <dbReference type="ARBA" id="ARBA00023163"/>
    </source>
</evidence>
<dbReference type="GO" id="GO:0006352">
    <property type="term" value="P:DNA-templated transcription initiation"/>
    <property type="evidence" value="ECO:0007669"/>
    <property type="project" value="InterPro"/>
</dbReference>